<reference evidence="2" key="2">
    <citation type="submission" date="2018-05" db="EMBL/GenBank/DDBJ databases">
        <title>Effector identification in a new, highly contiguous assembly of the strawberry crown rot pathogen Phytophthora cactorum.</title>
        <authorList>
            <person name="Armitage A.D."/>
            <person name="Nellist C.F."/>
            <person name="Bates H."/>
            <person name="Vickerstaff R.J."/>
            <person name="Harrison R.J."/>
        </authorList>
    </citation>
    <scope>NUCLEOTIDE SEQUENCE</scope>
    <source>
        <strain evidence="1">15-7</strain>
        <strain evidence="2">P421</strain>
    </source>
</reference>
<organism evidence="4 5">
    <name type="scientific">Phytophthora cactorum</name>
    <dbReference type="NCBI Taxonomy" id="29920"/>
    <lineage>
        <taxon>Eukaryota</taxon>
        <taxon>Sar</taxon>
        <taxon>Stramenopiles</taxon>
        <taxon>Oomycota</taxon>
        <taxon>Peronosporomycetes</taxon>
        <taxon>Peronosporales</taxon>
        <taxon>Peronosporaceae</taxon>
        <taxon>Phytophthora</taxon>
    </lineage>
</organism>
<evidence type="ECO:0000313" key="2">
    <source>
        <dbReference type="EMBL" id="KAG3228055.1"/>
    </source>
</evidence>
<evidence type="ECO:0000313" key="5">
    <source>
        <dbReference type="Proteomes" id="UP000251314"/>
    </source>
</evidence>
<dbReference type="EMBL" id="JAENGZ010000028">
    <property type="protein sequence ID" value="KAG6972891.1"/>
    <property type="molecule type" value="Genomic_DNA"/>
</dbReference>
<accession>A0A329SFE2</accession>
<reference evidence="4 5" key="1">
    <citation type="submission" date="2018-01" db="EMBL/GenBank/DDBJ databases">
        <title>Draft genome of the strawberry crown rot pathogen Phytophthora cactorum.</title>
        <authorList>
            <person name="Armitage A.D."/>
            <person name="Lysoe E."/>
            <person name="Nellist C.F."/>
            <person name="Harrison R.J."/>
            <person name="Brurberg M.B."/>
        </authorList>
    </citation>
    <scope>NUCLEOTIDE SEQUENCE [LARGE SCALE GENOMIC DNA]</scope>
    <source>
        <strain evidence="4 5">10300</strain>
    </source>
</reference>
<dbReference type="AlphaFoldDB" id="A0A329SFE2"/>
<dbReference type="EMBL" id="RCMG01000041">
    <property type="protein sequence ID" value="KAG2866376.1"/>
    <property type="molecule type" value="Genomic_DNA"/>
</dbReference>
<sequence length="54" mass="6276">MKDNCELRAPVARLHGLVNQLLRTFNELHQRINLLEQRQPMTELTVHTASKDPV</sequence>
<dbReference type="OrthoDB" id="91395at2759"/>
<dbReference type="VEuPathDB" id="FungiDB:PC110_g8163"/>
<dbReference type="EMBL" id="RCMV01000022">
    <property type="protein sequence ID" value="KAG3228055.1"/>
    <property type="molecule type" value="Genomic_DNA"/>
</dbReference>
<dbReference type="Proteomes" id="UP000688947">
    <property type="component" value="Unassembled WGS sequence"/>
</dbReference>
<evidence type="ECO:0000313" key="1">
    <source>
        <dbReference type="EMBL" id="KAG2866376.1"/>
    </source>
</evidence>
<name>A0A329SFE2_9STRA</name>
<dbReference type="Proteomes" id="UP000251314">
    <property type="component" value="Unassembled WGS sequence"/>
</dbReference>
<evidence type="ECO:0000313" key="3">
    <source>
        <dbReference type="EMBL" id="KAG6972891.1"/>
    </source>
</evidence>
<dbReference type="EMBL" id="MJFZ01000165">
    <property type="protein sequence ID" value="RAW35547.1"/>
    <property type="molecule type" value="Genomic_DNA"/>
</dbReference>
<gene>
    <name evidence="3" type="ORF">JG687_00001232</name>
    <name evidence="4" type="ORF">PC110_g8163</name>
    <name evidence="1" type="ORF">PC113_g2894</name>
    <name evidence="2" type="ORF">PC129_g1433</name>
</gene>
<dbReference type="Proteomes" id="UP000735874">
    <property type="component" value="Unassembled WGS sequence"/>
</dbReference>
<evidence type="ECO:0000313" key="4">
    <source>
        <dbReference type="EMBL" id="RAW35547.1"/>
    </source>
</evidence>
<comment type="caution">
    <text evidence="4">The sequence shown here is derived from an EMBL/GenBank/DDBJ whole genome shotgun (WGS) entry which is preliminary data.</text>
</comment>
<reference evidence="3" key="3">
    <citation type="submission" date="2021-01" db="EMBL/GenBank/DDBJ databases">
        <title>Phytophthora aleatoria, a newly-described species from Pinus radiata is distinct from Phytophthora cactorum isolates based on comparative genomics.</title>
        <authorList>
            <person name="Mcdougal R."/>
            <person name="Panda P."/>
            <person name="Williams N."/>
            <person name="Studholme D.J."/>
        </authorList>
    </citation>
    <scope>NUCLEOTIDE SEQUENCE</scope>
    <source>
        <strain evidence="3">NZFS 3830</strain>
    </source>
</reference>
<proteinExistence type="predicted"/>
<protein>
    <submittedName>
        <fullName evidence="4">Uncharacterized protein</fullName>
    </submittedName>
</protein>
<dbReference type="Proteomes" id="UP000760860">
    <property type="component" value="Unassembled WGS sequence"/>
</dbReference>
<keyword evidence="5" id="KW-1185">Reference proteome</keyword>